<feature type="region of interest" description="Disordered" evidence="1">
    <location>
        <begin position="551"/>
        <end position="577"/>
    </location>
</feature>
<dbReference type="Proteomes" id="UP000006319">
    <property type="component" value="Chromosome 3"/>
</dbReference>
<organism evidence="2 3">
    <name type="scientific">Plasmodium cynomolgi (strain B)</name>
    <dbReference type="NCBI Taxonomy" id="1120755"/>
    <lineage>
        <taxon>Eukaryota</taxon>
        <taxon>Sar</taxon>
        <taxon>Alveolata</taxon>
        <taxon>Apicomplexa</taxon>
        <taxon>Aconoidasida</taxon>
        <taxon>Haemosporida</taxon>
        <taxon>Plasmodiidae</taxon>
        <taxon>Plasmodium</taxon>
        <taxon>Plasmodium (Plasmodium)</taxon>
    </lineage>
</organism>
<feature type="region of interest" description="Disordered" evidence="1">
    <location>
        <begin position="1281"/>
        <end position="1353"/>
    </location>
</feature>
<dbReference type="EMBL" id="DF157095">
    <property type="protein sequence ID" value="GAB64778.1"/>
    <property type="molecule type" value="Genomic_DNA"/>
</dbReference>
<dbReference type="PhylomeDB" id="K6UI81"/>
<proteinExistence type="predicted"/>
<evidence type="ECO:0000313" key="3">
    <source>
        <dbReference type="Proteomes" id="UP000006319"/>
    </source>
</evidence>
<feature type="compositionally biased region" description="Basic and acidic residues" evidence="1">
    <location>
        <begin position="662"/>
        <end position="674"/>
    </location>
</feature>
<evidence type="ECO:0000313" key="2">
    <source>
        <dbReference type="EMBL" id="GAB64778.1"/>
    </source>
</evidence>
<evidence type="ECO:0000256" key="1">
    <source>
        <dbReference type="SAM" id="MobiDB-lite"/>
    </source>
</evidence>
<protein>
    <submittedName>
        <fullName evidence="2">Uncharacterized protein</fullName>
    </submittedName>
</protein>
<feature type="region of interest" description="Disordered" evidence="1">
    <location>
        <begin position="1521"/>
        <end position="1554"/>
    </location>
</feature>
<feature type="region of interest" description="Disordered" evidence="1">
    <location>
        <begin position="621"/>
        <end position="684"/>
    </location>
</feature>
<feature type="compositionally biased region" description="Acidic residues" evidence="1">
    <location>
        <begin position="675"/>
        <end position="684"/>
    </location>
</feature>
<feature type="compositionally biased region" description="Acidic residues" evidence="1">
    <location>
        <begin position="877"/>
        <end position="893"/>
    </location>
</feature>
<keyword evidence="3" id="KW-1185">Reference proteome</keyword>
<dbReference type="KEGG" id="pcy:PCYB_031910"/>
<feature type="compositionally biased region" description="Polar residues" evidence="1">
    <location>
        <begin position="1341"/>
        <end position="1353"/>
    </location>
</feature>
<dbReference type="GeneID" id="14691303"/>
<dbReference type="OMA" id="SNYLENM"/>
<dbReference type="RefSeq" id="XP_004220909.1">
    <property type="nucleotide sequence ID" value="XM_004220861.1"/>
</dbReference>
<feature type="region of interest" description="Disordered" evidence="1">
    <location>
        <begin position="344"/>
        <end position="402"/>
    </location>
</feature>
<sequence length="1595" mass="180377">MEFLNEFNYLSRFGEYSYAHFTDVERRRNKKDDLSFQKSVEVTPNWEALQRVDNLCDAREKEGRVREGEFFHISKWGMQRGGSHLKYHNGGERNDTSSTPTEGEKAEQSQRRPPYRGGTRQLRREGNPSENSPTGERSKERSKGRSKERSKERNKNGFAIPPNETFFYEPFTSLSGQMENKGTHLNSPFHRNSNVDKLLDLEPQQSNHERIEAPPLGGEKLTPLNWDRNSCTLIYLHSGNSKAEGETSKGEPSMNTVLHPKGDLLKSSVNSMHVERVEDPFLNLIDQENRPNGVPFFEGQSNRVEDLTSAMFDSHTIGNQGAYKMDPLGGCTPKKEDLIRTDDFHTRDVPPLGSENRFGGSTNWNAMKRGGKVGDGQGGDEQGGDGQAADGQAADELATDEQAVPFSKKLPVWESSLLEREFYSSLFPMDGDLFAGRETNGGRLHIGGSGTVWGDIDGGVTVCGHMGGSSSACGHTGETAKDEQTNIGDEELMGRDYNVEKPHQWGKSHTVDLFQMVNSRRGGKTPPDSRIMKNSTKERIKLQHELINLSSDGSTSEMDWTRKGTAPRGEPNVGWLPQEEGCHIDGFNMMGEERTTEGGKNPLWGKHDFFDFEHGEEVGASERGRPDWIGDISKRMTSREVGNTKGESRGGLLTAARHRRDGKADGEAGEREEVAEKEEGEEDVPTYHDHYLTEKRIMEEAAPMEDECSSFLDIIDEIVSISKDIIGTNQNEDGVVETLQRSPDEGTDYSQIGEGHLPRELQMGLHLGVALEEVVEPAEQSTHAGVYKDPPEDIIVDDVYAHFEKLIELCRKGEEPCDEVVTAKGREGPIHGAVCGAVHAAVLKNPHSMEVNTQQVAPPCWRNRSGETKGATRGIQEEDPQEDPQEEPQEEPQENPRENPQDSPTCGTASGWEDPPTMELCEGLYRVLMCRDYLEALPVLAAHTGGKRADGRPISEISGMCERSGMSELSGMIELSGKTHCGAGNYPSDGPLPGNVSLVTFHTYLRRAKKMNKRGFTEMYDYSDYVYTHMQKIFQMDITRFFFTSNYLENMNRYIIKKNKLINDLTNAKNFINNFLQKKENVVTQKKFCNDVTYPMYFLIFTNLLVTLWHRSFSHLEGAKWNQLVWFLIRRLRKKTTICVLRRSYSLLSRIYQYLTKYPLDEKQKKKIISIVKRSRSFKMVQKNVHKINTFCFYVLIFFLPLSVPPFGKDLNTRDYFLHCFLRNFNKVVLRYAKEHTSDGRRSENMRDIVRKAVSSSKKNICRLKMQSLGQVFRCSFEDAPRGGRPVSGSTSSHAKGQPNRQQNGLPNRQQNGLPNRQQNGLPNRQQNGLPNRQRKGLPNRQPNGLPNRQPNNLVDAVRDIHISARIEQIEKELTAYLRANAHFHDTFFNVIVPLVNGLTILLENLEMIFALYVKHRVRKSRKLLFFRNPWLCSYDVFLSFTQSGGPAPNYAEKSGMATVTRGVAGILTGSLTGSLTDDSADSPPTDFAAYIAQQDRQLAQDDLGALYDFKRAKEMLLLGSREKGTSRRNTDGADKRRPHKRGPHKQNDLADRDRANHAKLNAYYSYILKLCHDERYKEINTRALRCLFYSLYFS</sequence>
<feature type="compositionally biased region" description="Basic and acidic residues" evidence="1">
    <location>
        <begin position="136"/>
        <end position="155"/>
    </location>
</feature>
<dbReference type="OrthoDB" id="387253at2759"/>
<dbReference type="VEuPathDB" id="PlasmoDB:PCYB_031910"/>
<feature type="compositionally biased region" description="Basic and acidic residues" evidence="1">
    <location>
        <begin position="621"/>
        <end position="638"/>
    </location>
</feature>
<feature type="region of interest" description="Disordered" evidence="1">
    <location>
        <begin position="81"/>
        <end position="165"/>
    </location>
</feature>
<gene>
    <name evidence="2" type="ORF">PCYB_031910</name>
</gene>
<dbReference type="eggNOG" id="ENOG502SG9Q">
    <property type="taxonomic scope" value="Eukaryota"/>
</dbReference>
<feature type="compositionally biased region" description="Polar residues" evidence="1">
    <location>
        <begin position="1288"/>
        <end position="1331"/>
    </location>
</feature>
<name>K6UI81_PLACD</name>
<feature type="compositionally biased region" description="Basic and acidic residues" evidence="1">
    <location>
        <begin position="1521"/>
        <end position="1536"/>
    </location>
</feature>
<feature type="compositionally biased region" description="Low complexity" evidence="1">
    <location>
        <begin position="387"/>
        <end position="396"/>
    </location>
</feature>
<feature type="compositionally biased region" description="Gly residues" evidence="1">
    <location>
        <begin position="373"/>
        <end position="386"/>
    </location>
</feature>
<accession>K6UI81</accession>
<reference evidence="2 3" key="1">
    <citation type="journal article" date="2012" name="Nat. Genet.">
        <title>Plasmodium cynomolgi genome sequences provide insight into Plasmodium vivax and the monkey malaria clade.</title>
        <authorList>
            <person name="Tachibana S."/>
            <person name="Sullivan S.A."/>
            <person name="Kawai S."/>
            <person name="Nakamura S."/>
            <person name="Kim H.R."/>
            <person name="Goto N."/>
            <person name="Arisue N."/>
            <person name="Palacpac N.M.Q."/>
            <person name="Honma H."/>
            <person name="Yagi M."/>
            <person name="Tougan T."/>
            <person name="Katakai Y."/>
            <person name="Kaneko O."/>
            <person name="Mita T."/>
            <person name="Kita K."/>
            <person name="Yasutomi Y."/>
            <person name="Sutton P.L."/>
            <person name="Shakhbatyan R."/>
            <person name="Horii T."/>
            <person name="Yasunaga T."/>
            <person name="Barnwell J.W."/>
            <person name="Escalante A.A."/>
            <person name="Carlton J.M."/>
            <person name="Tanabe K."/>
        </authorList>
    </citation>
    <scope>NUCLEOTIDE SEQUENCE [LARGE SCALE GENOMIC DNA]</scope>
    <source>
        <strain evidence="2 3">B</strain>
    </source>
</reference>
<feature type="region of interest" description="Disordered" evidence="1">
    <location>
        <begin position="853"/>
        <end position="913"/>
    </location>
</feature>